<dbReference type="InterPro" id="IPR025734">
    <property type="entry name" value="EspG"/>
</dbReference>
<dbReference type="OrthoDB" id="4525561at2"/>
<dbReference type="Pfam" id="PF14011">
    <property type="entry name" value="ESX-1_EspG"/>
    <property type="match status" value="1"/>
</dbReference>
<comment type="similarity">
    <text evidence="2">Belongs to the EspG family.</text>
</comment>
<sequence>MTDPVAIDLNVDAALVLQDMVGIDAYPAVLAVLPNIYQLADRDRVRAVVLDELATAGIVEDDRVHPTVERWLHCLYRPDVELVARIVAPGREAEPLAMLRLSLVRCGESHVMAVRCDDHIVIESIFQPPGALDTVTAALAAALGPWPALEFEPMTALLSRFAQVPAEREERRQALLGLGATAYTAGVLSRVLDEIDRRAEVLMIEHRDGSLDVPELCLSVLDTREGRVIVTPRVAMDGAVWSTYAPGDDAVLRAGVAALVELLPGGSWFDTTRTE</sequence>
<evidence type="ECO:0000256" key="1">
    <source>
        <dbReference type="ARBA" id="ARBA00004496"/>
    </source>
</evidence>
<evidence type="ECO:0000313" key="6">
    <source>
        <dbReference type="Proteomes" id="UP000323876"/>
    </source>
</evidence>
<dbReference type="Proteomes" id="UP000323876">
    <property type="component" value="Unassembled WGS sequence"/>
</dbReference>
<evidence type="ECO:0000256" key="3">
    <source>
        <dbReference type="ARBA" id="ARBA00022490"/>
    </source>
</evidence>
<dbReference type="AlphaFoldDB" id="A0A5N0DYZ1"/>
<keyword evidence="4" id="KW-0143">Chaperone</keyword>
<protein>
    <submittedName>
        <fullName evidence="5">ESX secretion-associated protein EspG</fullName>
    </submittedName>
</protein>
<reference evidence="5 6" key="1">
    <citation type="submission" date="2019-09" db="EMBL/GenBank/DDBJ databases">
        <authorList>
            <person name="Wang X."/>
        </authorList>
    </citation>
    <scope>NUCLEOTIDE SEQUENCE [LARGE SCALE GENOMIC DNA]</scope>
    <source>
        <strain evidence="5 6">CICC 11023</strain>
    </source>
</reference>
<evidence type="ECO:0000256" key="2">
    <source>
        <dbReference type="ARBA" id="ARBA00006411"/>
    </source>
</evidence>
<comment type="caution">
    <text evidence="5">The sequence shown here is derived from an EMBL/GenBank/DDBJ whole genome shotgun (WGS) entry which is preliminary data.</text>
</comment>
<dbReference type="EMBL" id="VXLC01000031">
    <property type="protein sequence ID" value="KAA8881916.1"/>
    <property type="molecule type" value="Genomic_DNA"/>
</dbReference>
<keyword evidence="6" id="KW-1185">Reference proteome</keyword>
<proteinExistence type="inferred from homology"/>
<dbReference type="RefSeq" id="WP_150407441.1">
    <property type="nucleotide sequence ID" value="NZ_VXLC01000031.1"/>
</dbReference>
<evidence type="ECO:0000313" key="5">
    <source>
        <dbReference type="EMBL" id="KAA8881916.1"/>
    </source>
</evidence>
<evidence type="ECO:0000256" key="4">
    <source>
        <dbReference type="ARBA" id="ARBA00023186"/>
    </source>
</evidence>
<accession>A0A5N0DYZ1</accession>
<comment type="subcellular location">
    <subcellularLocation>
        <location evidence="1">Cytoplasm</location>
    </subcellularLocation>
</comment>
<keyword evidence="3" id="KW-0963">Cytoplasm</keyword>
<name>A0A5N0DYZ1_9NOCA</name>
<organism evidence="5 6">
    <name type="scientific">Nocardia colli</name>
    <dbReference type="NCBI Taxonomy" id="2545717"/>
    <lineage>
        <taxon>Bacteria</taxon>
        <taxon>Bacillati</taxon>
        <taxon>Actinomycetota</taxon>
        <taxon>Actinomycetes</taxon>
        <taxon>Mycobacteriales</taxon>
        <taxon>Nocardiaceae</taxon>
        <taxon>Nocardia</taxon>
    </lineage>
</organism>
<gene>
    <name evidence="5" type="ORF">F3087_40330</name>
</gene>